<comment type="caution">
    <text evidence="2">The sequence shown here is derived from an EMBL/GenBank/DDBJ whole genome shotgun (WGS) entry which is preliminary data.</text>
</comment>
<keyword evidence="2" id="KW-0540">Nuclease</keyword>
<dbReference type="GO" id="GO:0004527">
    <property type="term" value="F:exonuclease activity"/>
    <property type="evidence" value="ECO:0007669"/>
    <property type="project" value="UniProtKB-KW"/>
</dbReference>
<name>A0A091C5C8_9ENTE</name>
<reference evidence="2 3" key="1">
    <citation type="submission" date="2014-08" db="EMBL/GenBank/DDBJ databases">
        <title>Genome sequence of Tetragenococcus muriaticus.</title>
        <authorList>
            <person name="Chuea-nongthon C."/>
            <person name="Rodtong S."/>
            <person name="Yongsawatdigul J."/>
            <person name="Steele J.L."/>
            <person name="Liu X.-y."/>
            <person name="Speers J."/>
            <person name="Glasner J.D."/>
            <person name="Neeno-Eckwall E.C."/>
        </authorList>
    </citation>
    <scope>NUCLEOTIDE SEQUENCE [LARGE SCALE GENOMIC DNA]</scope>
    <source>
        <strain evidence="2 3">3MR10-3</strain>
    </source>
</reference>
<organism evidence="2 3">
    <name type="scientific">Tetragenococcus muriaticus 3MR10-3</name>
    <dbReference type="NCBI Taxonomy" id="1302648"/>
    <lineage>
        <taxon>Bacteria</taxon>
        <taxon>Bacillati</taxon>
        <taxon>Bacillota</taxon>
        <taxon>Bacilli</taxon>
        <taxon>Lactobacillales</taxon>
        <taxon>Enterococcaceae</taxon>
        <taxon>Tetragenococcus</taxon>
    </lineage>
</organism>
<dbReference type="AlphaFoldDB" id="A0A091C5C8"/>
<evidence type="ECO:0000313" key="2">
    <source>
        <dbReference type="EMBL" id="KFN92119.1"/>
    </source>
</evidence>
<keyword evidence="3" id="KW-1185">Reference proteome</keyword>
<evidence type="ECO:0000256" key="1">
    <source>
        <dbReference type="SAM" id="Coils"/>
    </source>
</evidence>
<accession>A0A091C5C8</accession>
<gene>
    <name evidence="2" type="ORF">TMU3MR103_0580</name>
</gene>
<dbReference type="Proteomes" id="UP000029381">
    <property type="component" value="Unassembled WGS sequence"/>
</dbReference>
<dbReference type="EMBL" id="JPVT01000058">
    <property type="protein sequence ID" value="KFN92119.1"/>
    <property type="molecule type" value="Genomic_DNA"/>
</dbReference>
<protein>
    <submittedName>
        <fullName evidence="2">SbcC family exonuclease</fullName>
    </submittedName>
</protein>
<keyword evidence="1" id="KW-0175">Coiled coil</keyword>
<feature type="coiled-coil region" evidence="1">
    <location>
        <begin position="136"/>
        <end position="421"/>
    </location>
</feature>
<keyword evidence="2" id="KW-0378">Hydrolase</keyword>
<keyword evidence="2" id="KW-0269">Exonuclease</keyword>
<dbReference type="RefSeq" id="WP_052074153.1">
    <property type="nucleotide sequence ID" value="NZ_JPVT01000058.1"/>
</dbReference>
<proteinExistence type="predicted"/>
<dbReference type="PATRIC" id="fig|1302648.3.peg.564"/>
<sequence>MIEESNEQLKKNQESEQSLAYQIQQKAEVQAEEVQLYRAEELVNRFEKAQKEQEEQSLAYQRAQKKAEDFTQQLQSYQKKVEISKEILDTARSDNAKMQIARLQLYLKDGEPCPVCGSYHHNKEASAQQTYTLAEITQNEEKLAQSEEDYTQVLEQKQKVAAALESNKKEQEALYEKKKKAQENFQVLSNECETTLAISIIEINPDTYLQQLQESLEKKKETITTAEKKQIAVKKETEDLNETLSQRQKQLQKAQEEKVKISATQTALQEQLDQKDHKELLKQKSQLEERLANIKEKIVYYKQQEEQLQRESARLKERNEQQQQQYQHLQRKLSETKQKITQAISDSSFDFTENKMREMLPELNQLENLQEIIEQYQSEYKYTQQRLSELTDFKQTKAPDLEDLQEKSQLAEEKLEAMQTSLIQKQEVWRSNQKTLQDFQQLYEANQTKMEEMSQMKQLAETMNGDNLERMGIERYVLQTFLLKF</sequence>
<evidence type="ECO:0000313" key="3">
    <source>
        <dbReference type="Proteomes" id="UP000029381"/>
    </source>
</evidence>
<feature type="coiled-coil region" evidence="1">
    <location>
        <begin position="36"/>
        <end position="80"/>
    </location>
</feature>